<dbReference type="Proteomes" id="UP001314241">
    <property type="component" value="Unassembled WGS sequence"/>
</dbReference>
<name>A0ABM9N412_9LACO</name>
<reference evidence="1 2" key="1">
    <citation type="submission" date="2024-01" db="EMBL/GenBank/DDBJ databases">
        <authorList>
            <person name="Botero Cardona J."/>
        </authorList>
    </citation>
    <scope>NUCLEOTIDE SEQUENCE [LARGE SCALE GENOMIC DNA]</scope>
    <source>
        <strain evidence="1 2">LMG 33000</strain>
    </source>
</reference>
<dbReference type="EMBL" id="CAWVOH010000001">
    <property type="protein sequence ID" value="CAK8053867.1"/>
    <property type="molecule type" value="Genomic_DNA"/>
</dbReference>
<protein>
    <submittedName>
        <fullName evidence="1">Uncharacterized protein</fullName>
    </submittedName>
</protein>
<organism evidence="1 2">
    <name type="scientific">Eupransor demetentiae</name>
    <dbReference type="NCBI Taxonomy" id="3109584"/>
    <lineage>
        <taxon>Bacteria</taxon>
        <taxon>Bacillati</taxon>
        <taxon>Bacillota</taxon>
        <taxon>Bacilli</taxon>
        <taxon>Lactobacillales</taxon>
        <taxon>Lactobacillaceae</taxon>
        <taxon>Eupransor</taxon>
    </lineage>
</organism>
<evidence type="ECO:0000313" key="2">
    <source>
        <dbReference type="Proteomes" id="UP001314241"/>
    </source>
</evidence>
<accession>A0ABM9N412</accession>
<comment type="caution">
    <text evidence="1">The sequence shown here is derived from an EMBL/GenBank/DDBJ whole genome shotgun (WGS) entry which is preliminary data.</text>
</comment>
<evidence type="ECO:0000313" key="1">
    <source>
        <dbReference type="EMBL" id="CAK8053867.1"/>
    </source>
</evidence>
<keyword evidence="2" id="KW-1185">Reference proteome</keyword>
<gene>
    <name evidence="1" type="ORF">R54876_GBNLAHCA_00426</name>
</gene>
<sequence length="86" mass="10057">MDSQEIVRQIAKAVEPLFTKEKNTLYEVHIIQQSYSGRINVFFEWHRMGRATVSRPITVLPDDYRHKLDVIARQLEDATQIKVTVS</sequence>
<dbReference type="RefSeq" id="WP_349641414.1">
    <property type="nucleotide sequence ID" value="NZ_CAWVOH010000001.1"/>
</dbReference>
<proteinExistence type="predicted"/>